<dbReference type="Proteomes" id="UP000729402">
    <property type="component" value="Unassembled WGS sequence"/>
</dbReference>
<feature type="region of interest" description="Disordered" evidence="3">
    <location>
        <begin position="136"/>
        <end position="184"/>
    </location>
</feature>
<evidence type="ECO:0000256" key="2">
    <source>
        <dbReference type="SAM" id="Coils"/>
    </source>
</evidence>
<feature type="compositionally biased region" description="Basic and acidic residues" evidence="3">
    <location>
        <begin position="153"/>
        <end position="184"/>
    </location>
</feature>
<protein>
    <recommendedName>
        <fullName evidence="4">NAB domain-containing protein</fullName>
    </recommendedName>
</protein>
<reference evidence="5" key="1">
    <citation type="journal article" date="2021" name="bioRxiv">
        <title>Whole Genome Assembly and Annotation of Northern Wild Rice, Zizania palustris L., Supports a Whole Genome Duplication in the Zizania Genus.</title>
        <authorList>
            <person name="Haas M."/>
            <person name="Kono T."/>
            <person name="Macchietto M."/>
            <person name="Millas R."/>
            <person name="McGilp L."/>
            <person name="Shao M."/>
            <person name="Duquette J."/>
            <person name="Hirsch C.N."/>
            <person name="Kimball J."/>
        </authorList>
    </citation>
    <scope>NUCLEOTIDE SEQUENCE</scope>
    <source>
        <tissue evidence="5">Fresh leaf tissue</tissue>
    </source>
</reference>
<keyword evidence="1 2" id="KW-0175">Coiled coil</keyword>
<dbReference type="GO" id="GO:0003779">
    <property type="term" value="F:actin binding"/>
    <property type="evidence" value="ECO:0007669"/>
    <property type="project" value="InterPro"/>
</dbReference>
<evidence type="ECO:0000256" key="3">
    <source>
        <dbReference type="SAM" id="MobiDB-lite"/>
    </source>
</evidence>
<sequence>MDPTAVYPSSRSKLGFKRRRWIERRRFVCSHSSLRGVSGARVKELPGVEASYHLNMTKKHKLGKSKHLLQNKKDVDDNVENILRMIGEENEPAENEPSDDSGNTFKKSKLSSLVKGFHEDYQYLHEHYKHLISKLENAGHRSSGSDSSDSDTEGERSDDEVHKAKVDAVGEENGWKQKLVEDRQDKEQNIEAEIEKLKQNTEEQAKEISDLKKLLDKAIKDKEATRVELSSDVASLSSENENIKLLAETAEREAGESHKTIALMENEIRTLSIEKQIIEKERDDMKSSIVDLENKREDLSNQLQDTVDKCTFLSSQLEKAQLAEKEVQSLLSEIEKMKNENFMLSRENDNLIAHEQNLDTECSQLKATIAETKAENGTLTEEKHLLHNKLQLLGVEIDGLTTEKEELLNNVIIERGAAAKEKERLELEHSKCLNELEKAQSSFKELESTNGALNDNIAAIQNENNSLALQLQQLEASFKNLGKQLEEEIERISVLQKNNDDLELANSNLQNELATVEGQKNEAVASTIVVGRKLEEQNQQISNLQETIENLEVAKTDMYNEATARQEEKNTAVLKVQQLEAYVMNLESELEKKQNQFSAFQQANEELLENNSNLERQLEEATSKLQEEITVLQGEKELALDNLQQSNTAIKTLEEELEKQREQNYILQLANEDLHKCTTNLEKQLEDTKVSFHMEILELQEQKNKAFSDLQQSEISIKNLRMELEQGRDQISVLHLANEDMKDNNYRLDQQLEETRTSLHAEIAALREEKDTAQLELQHSLESARNLEIVLEKQRENLSTLQQANDDLQNNNRTLTEQFEVIKIELQEEAKMAQEEKDRSLDNLQQSNTKISILEEELEKQKEQNSILQLANEGLQGSAANLEKQLEYTKVTSNAEILALQEQKNKALSDLQQSDISIKNLTMELEQARDQISILYLANEDMKENNYRLDQQLEETRTSLHAEIAVLREEKDTSQLELQHSLDSVRNLEIELEKQRENLSTLQQANDDLQKNNHTLSEELEVIKIELQEEAKMAQEEKERSLDNLQQSNIKIKSLEDELEKQIEQNSILQFAKEDLHKSTASLEKQLEDTKVSSNAEILALQEQNNKAFSDLQHSEISIKNLTMELEQGRDQISILHLANEDMKDNNYRLDQQLEETRTSLHAEIAALREEKDTSQLELQHSLDSARNLEIELEKQRENLSTLQQANDDLQKNNRTLSEELEVIKIELQEEAKMAQEEKERSLDNLQQSNTKIKSLEDELEKQIEQNSILRLSKEDLHKSTASLEKQLEDTKVTSNAEILALQEQKNKAFSDLQQSEISIKNLTMELEQGRDQISVLHLAIEDLKDNNYRLDQQLEEMRTSLHAEIAALREENDASQLELQHSLDSARNLETVLEKQRVNFSTLQQANDDLQKNNRTLTEQFEVIKIELQEEVTMAKEEKDTIVTQLEKSEDSIKNLESEMAQLKEELSFQMENNSILNKQLEEARLKVSYLNEELEKVQAEAASQINVLNSNTEDLVKKIDMLSSQKTKGEDNLIIISKACMEKISFIKDFEDQVKRKITDHETTLAFLQQSLRGIVSSCQRLQYVYGEVSTRATHLEVVRRNHIEQIDKLEDKNSEIMDKHRRSEEENLGANKENKRLQNHVQELEVQLQLAKQKLRVTEAESKCKEDNYVIAVETSQTEIQNLEQKIQKFSGRISSLEETLVQIKGNAESGVSTLADQLGELESHFNTSFSHFTTRTFACSEELKLLRNKLHDHLDEQKELIKENDKLGIRLRQKENVLSEMVRGASEAKEKMADLEKTIDEKEQEISARVQEKREAIKQLSDAIIYHKNNSDDLIRYIRNHNRRRLPFCL</sequence>
<feature type="coiled-coil region" evidence="2">
    <location>
        <begin position="1313"/>
        <end position="1513"/>
    </location>
</feature>
<evidence type="ECO:0000256" key="1">
    <source>
        <dbReference type="ARBA" id="ARBA00023054"/>
    </source>
</evidence>
<dbReference type="InterPro" id="IPR011684">
    <property type="entry name" value="NAB"/>
</dbReference>
<comment type="caution">
    <text evidence="5">The sequence shown here is derived from an EMBL/GenBank/DDBJ whole genome shotgun (WGS) entry which is preliminary data.</text>
</comment>
<proteinExistence type="predicted"/>
<dbReference type="OrthoDB" id="10255522at2759"/>
<feature type="coiled-coil region" evidence="2">
    <location>
        <begin position="1747"/>
        <end position="1827"/>
    </location>
</feature>
<feature type="coiled-coil region" evidence="2">
    <location>
        <begin position="911"/>
        <end position="1104"/>
    </location>
</feature>
<accession>A0A8J5SHC2</accession>
<gene>
    <name evidence="5" type="ORF">GUJ93_ZPchr0001g33007</name>
</gene>
<feature type="coiled-coil region" evidence="2">
    <location>
        <begin position="710"/>
        <end position="873"/>
    </location>
</feature>
<evidence type="ECO:0000313" key="5">
    <source>
        <dbReference type="EMBL" id="KAG8055989.1"/>
    </source>
</evidence>
<feature type="coiled-coil region" evidence="2">
    <location>
        <begin position="1595"/>
        <end position="1703"/>
    </location>
</feature>
<feature type="domain" description="NAB" evidence="4">
    <location>
        <begin position="41"/>
        <end position="135"/>
    </location>
</feature>
<dbReference type="PROSITE" id="PS51774">
    <property type="entry name" value="NAB"/>
    <property type="match status" value="1"/>
</dbReference>
<feature type="coiled-coil region" evidence="2">
    <location>
        <begin position="1151"/>
        <end position="1273"/>
    </location>
</feature>
<dbReference type="PANTHER" id="PTHR43939:SF57">
    <property type="entry name" value="MYOSIN HEAVY CHAIN-LIKE"/>
    <property type="match status" value="1"/>
</dbReference>
<keyword evidence="6" id="KW-1185">Reference proteome</keyword>
<evidence type="ECO:0000313" key="6">
    <source>
        <dbReference type="Proteomes" id="UP000729402"/>
    </source>
</evidence>
<feature type="region of interest" description="Disordered" evidence="3">
    <location>
        <begin position="87"/>
        <end position="107"/>
    </location>
</feature>
<name>A0A8J5SHC2_ZIZPA</name>
<dbReference type="EMBL" id="JAAALK010000288">
    <property type="protein sequence ID" value="KAG8055989.1"/>
    <property type="molecule type" value="Genomic_DNA"/>
</dbReference>
<dbReference type="PANTHER" id="PTHR43939">
    <property type="entry name" value="COILED-COIL DOMAIN-CONTAINING PROTEIN 158"/>
    <property type="match status" value="1"/>
</dbReference>
<reference evidence="5" key="2">
    <citation type="submission" date="2021-02" db="EMBL/GenBank/DDBJ databases">
        <authorList>
            <person name="Kimball J.A."/>
            <person name="Haas M.W."/>
            <person name="Macchietto M."/>
            <person name="Kono T."/>
            <person name="Duquette J."/>
            <person name="Shao M."/>
        </authorList>
    </citation>
    <scope>NUCLEOTIDE SEQUENCE</scope>
    <source>
        <tissue evidence="5">Fresh leaf tissue</tissue>
    </source>
</reference>
<evidence type="ECO:0000259" key="4">
    <source>
        <dbReference type="PROSITE" id="PS51774"/>
    </source>
</evidence>
<feature type="compositionally biased region" description="Acidic residues" evidence="3">
    <location>
        <begin position="88"/>
        <end position="99"/>
    </location>
</feature>
<organism evidence="5 6">
    <name type="scientific">Zizania palustris</name>
    <name type="common">Northern wild rice</name>
    <dbReference type="NCBI Taxonomy" id="103762"/>
    <lineage>
        <taxon>Eukaryota</taxon>
        <taxon>Viridiplantae</taxon>
        <taxon>Streptophyta</taxon>
        <taxon>Embryophyta</taxon>
        <taxon>Tracheophyta</taxon>
        <taxon>Spermatophyta</taxon>
        <taxon>Magnoliopsida</taxon>
        <taxon>Liliopsida</taxon>
        <taxon>Poales</taxon>
        <taxon>Poaceae</taxon>
        <taxon>BOP clade</taxon>
        <taxon>Oryzoideae</taxon>
        <taxon>Oryzeae</taxon>
        <taxon>Zizaniinae</taxon>
        <taxon>Zizania</taxon>
    </lineage>
</organism>